<gene>
    <name evidence="3" type="ORF">CTAYLR_010154</name>
</gene>
<dbReference type="AlphaFoldDB" id="A0AAD7U6T0"/>
<reference evidence="3" key="1">
    <citation type="submission" date="2023-01" db="EMBL/GenBank/DDBJ databases">
        <title>Metagenome sequencing of chrysophaentin producing Chrysophaeum taylorii.</title>
        <authorList>
            <person name="Davison J."/>
            <person name="Bewley C."/>
        </authorList>
    </citation>
    <scope>NUCLEOTIDE SEQUENCE</scope>
    <source>
        <strain evidence="3">NIES-1699</strain>
    </source>
</reference>
<name>A0AAD7U6T0_9STRA</name>
<dbReference type="GO" id="GO:0016579">
    <property type="term" value="P:protein deubiquitination"/>
    <property type="evidence" value="ECO:0007669"/>
    <property type="project" value="InterPro"/>
</dbReference>
<dbReference type="InterPro" id="IPR050164">
    <property type="entry name" value="Peptidase_C19"/>
</dbReference>
<dbReference type="GO" id="GO:0004843">
    <property type="term" value="F:cysteine-type deubiquitinase activity"/>
    <property type="evidence" value="ECO:0007669"/>
    <property type="project" value="InterPro"/>
</dbReference>
<dbReference type="InterPro" id="IPR028889">
    <property type="entry name" value="USP"/>
</dbReference>
<evidence type="ECO:0000256" key="1">
    <source>
        <dbReference type="SAM" id="SignalP"/>
    </source>
</evidence>
<feature type="domain" description="USP" evidence="2">
    <location>
        <begin position="20"/>
        <end position="318"/>
    </location>
</feature>
<dbReference type="Pfam" id="PF00443">
    <property type="entry name" value="UCH"/>
    <property type="match status" value="1"/>
</dbReference>
<dbReference type="InterPro" id="IPR038765">
    <property type="entry name" value="Papain-like_cys_pep_sf"/>
</dbReference>
<sequence>MLVFLLAVASAGPPRVRQFGGIRNQGNTCYLSSLLQTLYHAEPFRQAVVEGQQCRGWFRRRPPLTTRTALAGVFAQLAKNQTADTSRLTRALRVDPRQQQDIQEYVRILFAALAGDDVSLSAYEGEAETYLEITPEEVEALGREVTKTRTEPFLDLSLDLRPTLRDAVAAYLTPDVLDGDNKWKTPDDGYRAALKGYRFTSLPKFLVVHLKRFAYDFERDRVAKLPDPLSFPLEFDAQEYGMAATKTTFRLHAVVIHVGDALAGHYYAFVDPYCDGRWLRFDDHTVRPTDIKHVFMEGRGTRIGSASVGAYLLQYKQVDA</sequence>
<dbReference type="PROSITE" id="PS00973">
    <property type="entry name" value="USP_2"/>
    <property type="match status" value="1"/>
</dbReference>
<dbReference type="Proteomes" id="UP001230188">
    <property type="component" value="Unassembled WGS sequence"/>
</dbReference>
<keyword evidence="1" id="KW-0732">Signal</keyword>
<dbReference type="PROSITE" id="PS00972">
    <property type="entry name" value="USP_1"/>
    <property type="match status" value="1"/>
</dbReference>
<dbReference type="EMBL" id="JAQMWT010000583">
    <property type="protein sequence ID" value="KAJ8599178.1"/>
    <property type="molecule type" value="Genomic_DNA"/>
</dbReference>
<evidence type="ECO:0000259" key="2">
    <source>
        <dbReference type="PROSITE" id="PS50235"/>
    </source>
</evidence>
<dbReference type="PROSITE" id="PS50235">
    <property type="entry name" value="USP_3"/>
    <property type="match status" value="1"/>
</dbReference>
<dbReference type="PANTHER" id="PTHR24006:SF644">
    <property type="entry name" value="UBIQUITIN CARBOXYL-TERMINAL HYDROLASE 7"/>
    <property type="match status" value="1"/>
</dbReference>
<dbReference type="Gene3D" id="3.90.70.10">
    <property type="entry name" value="Cysteine proteinases"/>
    <property type="match status" value="1"/>
</dbReference>
<proteinExistence type="predicted"/>
<accession>A0AAD7U6T0</accession>
<dbReference type="GO" id="GO:0005829">
    <property type="term" value="C:cytosol"/>
    <property type="evidence" value="ECO:0007669"/>
    <property type="project" value="TreeGrafter"/>
</dbReference>
<dbReference type="SUPFAM" id="SSF54001">
    <property type="entry name" value="Cysteine proteinases"/>
    <property type="match status" value="1"/>
</dbReference>
<feature type="signal peptide" evidence="1">
    <location>
        <begin position="1"/>
        <end position="18"/>
    </location>
</feature>
<comment type="caution">
    <text evidence="3">The sequence shown here is derived from an EMBL/GenBank/DDBJ whole genome shotgun (WGS) entry which is preliminary data.</text>
</comment>
<dbReference type="GO" id="GO:0031647">
    <property type="term" value="P:regulation of protein stability"/>
    <property type="evidence" value="ECO:0007669"/>
    <property type="project" value="TreeGrafter"/>
</dbReference>
<feature type="chain" id="PRO_5042053498" description="USP domain-containing protein" evidence="1">
    <location>
        <begin position="19"/>
        <end position="320"/>
    </location>
</feature>
<dbReference type="PANTHER" id="PTHR24006">
    <property type="entry name" value="UBIQUITIN CARBOXYL-TERMINAL HYDROLASE"/>
    <property type="match status" value="1"/>
</dbReference>
<organism evidence="3 4">
    <name type="scientific">Chrysophaeum taylorii</name>
    <dbReference type="NCBI Taxonomy" id="2483200"/>
    <lineage>
        <taxon>Eukaryota</taxon>
        <taxon>Sar</taxon>
        <taxon>Stramenopiles</taxon>
        <taxon>Ochrophyta</taxon>
        <taxon>Pelagophyceae</taxon>
        <taxon>Pelagomonadales</taxon>
        <taxon>Pelagomonadaceae</taxon>
        <taxon>Chrysophaeum</taxon>
    </lineage>
</organism>
<evidence type="ECO:0000313" key="3">
    <source>
        <dbReference type="EMBL" id="KAJ8599178.1"/>
    </source>
</evidence>
<evidence type="ECO:0000313" key="4">
    <source>
        <dbReference type="Proteomes" id="UP001230188"/>
    </source>
</evidence>
<dbReference type="GO" id="GO:0005634">
    <property type="term" value="C:nucleus"/>
    <property type="evidence" value="ECO:0007669"/>
    <property type="project" value="TreeGrafter"/>
</dbReference>
<keyword evidence="4" id="KW-1185">Reference proteome</keyword>
<dbReference type="InterPro" id="IPR018200">
    <property type="entry name" value="USP_CS"/>
</dbReference>
<protein>
    <recommendedName>
        <fullName evidence="2">USP domain-containing protein</fullName>
    </recommendedName>
</protein>
<dbReference type="InterPro" id="IPR001394">
    <property type="entry name" value="Peptidase_C19_UCH"/>
</dbReference>